<dbReference type="RefSeq" id="WP_345338028.1">
    <property type="nucleotide sequence ID" value="NZ_BAABLI010000004.1"/>
</dbReference>
<dbReference type="SMART" id="SM00267">
    <property type="entry name" value="GGDEF"/>
    <property type="match status" value="1"/>
</dbReference>
<keyword evidence="3" id="KW-0812">Transmembrane</keyword>
<feature type="domain" description="GGDEF" evidence="4">
    <location>
        <begin position="460"/>
        <end position="602"/>
    </location>
</feature>
<keyword evidence="3" id="KW-0472">Membrane</keyword>
<dbReference type="PROSITE" id="PS50887">
    <property type="entry name" value="GGDEF"/>
    <property type="match status" value="1"/>
</dbReference>
<dbReference type="PANTHER" id="PTHR45138:SF9">
    <property type="entry name" value="DIGUANYLATE CYCLASE DGCM-RELATED"/>
    <property type="match status" value="1"/>
</dbReference>
<dbReference type="NCBIfam" id="TIGR00254">
    <property type="entry name" value="GGDEF"/>
    <property type="match status" value="1"/>
</dbReference>
<sequence length="612" mass="68672">MSRDTLLKRMFEPLLVLLFITIVVVIAYSGIRKIEQDTRKSNVAALQTVLLTVNEALHLWVKDHKHDAVLYAGQPQVIELTEQLLTKPRDRNQLMVSTELSQLRTLLSVPIASSVYMGFFIIAPDGTNLASMRNENIGTTNLIFEQRPELFKQVLASRTVIVPAINSDVSLDDSIESIDPTMFVATPIQDDSGEVIAIFTLRIDPVDDFSKITALGRLGQTGETYAFNEDGYMMSESRFNNHLELIGLLDFGQSSILSIRVADPGGDLLADYHPHGSKDSWPLTFMAKRAIKGDFGLHSESYRDYRGVRVQGAWLWNRELSLGLASEIEEQEAMKQFDSARNVVVTIVIVTIISALFLLTYLVNIRARAVRELETAQRVLESRVQERTEDLFKINERLQEQVTERVRSEEKLLFTQKQLEESNLQLEDMVGKDGLTGVANRRAFDNHIEAEWRRCRRNQEHLSLILIDVDFFKAYNDNYGHIAGDECLKQVAQLLERSPFVRRPGDLVARYGGEEFGVILSGTREPPARAIAEELRQSIEKAQIPHAHTQLAGLRVLTVSAGVATEIPPANIDSPLALIQKADEALYAAKNAGRNRVVQAEGTPPLSQQQTT</sequence>
<dbReference type="InterPro" id="IPR029787">
    <property type="entry name" value="Nucleotide_cyclase"/>
</dbReference>
<keyword evidence="3" id="KW-1133">Transmembrane helix</keyword>
<evidence type="ECO:0000256" key="2">
    <source>
        <dbReference type="ARBA" id="ARBA00034247"/>
    </source>
</evidence>
<dbReference type="CDD" id="cd18773">
    <property type="entry name" value="PDC1_HK_sensor"/>
    <property type="match status" value="1"/>
</dbReference>
<feature type="transmembrane region" description="Helical" evidence="3">
    <location>
        <begin position="343"/>
        <end position="363"/>
    </location>
</feature>
<evidence type="ECO:0000256" key="1">
    <source>
        <dbReference type="ARBA" id="ARBA00012528"/>
    </source>
</evidence>
<evidence type="ECO:0000256" key="3">
    <source>
        <dbReference type="SAM" id="Phobius"/>
    </source>
</evidence>
<evidence type="ECO:0000259" key="4">
    <source>
        <dbReference type="PROSITE" id="PS50887"/>
    </source>
</evidence>
<evidence type="ECO:0000313" key="6">
    <source>
        <dbReference type="Proteomes" id="UP001597380"/>
    </source>
</evidence>
<dbReference type="InterPro" id="IPR050469">
    <property type="entry name" value="Diguanylate_Cyclase"/>
</dbReference>
<feature type="transmembrane region" description="Helical" evidence="3">
    <location>
        <begin position="14"/>
        <end position="31"/>
    </location>
</feature>
<dbReference type="EMBL" id="JBHUHT010000007">
    <property type="protein sequence ID" value="MFD2094967.1"/>
    <property type="molecule type" value="Genomic_DNA"/>
</dbReference>
<comment type="catalytic activity">
    <reaction evidence="2">
        <text>2 GTP = 3',3'-c-di-GMP + 2 diphosphate</text>
        <dbReference type="Rhea" id="RHEA:24898"/>
        <dbReference type="ChEBI" id="CHEBI:33019"/>
        <dbReference type="ChEBI" id="CHEBI:37565"/>
        <dbReference type="ChEBI" id="CHEBI:58805"/>
        <dbReference type="EC" id="2.7.7.65"/>
    </reaction>
</comment>
<dbReference type="CDD" id="cd01949">
    <property type="entry name" value="GGDEF"/>
    <property type="match status" value="1"/>
</dbReference>
<gene>
    <name evidence="5" type="ORF">ACFSJ3_03160</name>
</gene>
<accession>A0ABW4XIU9</accession>
<keyword evidence="6" id="KW-1185">Reference proteome</keyword>
<keyword evidence="5" id="KW-0808">Transferase</keyword>
<organism evidence="5 6">
    <name type="scientific">Corallincola platygyrae</name>
    <dbReference type="NCBI Taxonomy" id="1193278"/>
    <lineage>
        <taxon>Bacteria</taxon>
        <taxon>Pseudomonadati</taxon>
        <taxon>Pseudomonadota</taxon>
        <taxon>Gammaproteobacteria</taxon>
        <taxon>Alteromonadales</taxon>
        <taxon>Psychromonadaceae</taxon>
        <taxon>Corallincola</taxon>
    </lineage>
</organism>
<evidence type="ECO:0000313" key="5">
    <source>
        <dbReference type="EMBL" id="MFD2094967.1"/>
    </source>
</evidence>
<keyword evidence="5" id="KW-0548">Nucleotidyltransferase</keyword>
<name>A0ABW4XIU9_9GAMM</name>
<protein>
    <recommendedName>
        <fullName evidence="1">diguanylate cyclase</fullName>
        <ecNumber evidence="1">2.7.7.65</ecNumber>
    </recommendedName>
</protein>
<reference evidence="6" key="1">
    <citation type="journal article" date="2019" name="Int. J. Syst. Evol. Microbiol.">
        <title>The Global Catalogue of Microorganisms (GCM) 10K type strain sequencing project: providing services to taxonomists for standard genome sequencing and annotation.</title>
        <authorList>
            <consortium name="The Broad Institute Genomics Platform"/>
            <consortium name="The Broad Institute Genome Sequencing Center for Infectious Disease"/>
            <person name="Wu L."/>
            <person name="Ma J."/>
        </authorList>
    </citation>
    <scope>NUCLEOTIDE SEQUENCE [LARGE SCALE GENOMIC DNA]</scope>
    <source>
        <strain evidence="6">CGMCC 1.10992</strain>
    </source>
</reference>
<dbReference type="Pfam" id="PF00990">
    <property type="entry name" value="GGDEF"/>
    <property type="match status" value="1"/>
</dbReference>
<dbReference type="InterPro" id="IPR043128">
    <property type="entry name" value="Rev_trsase/Diguanyl_cyclase"/>
</dbReference>
<dbReference type="SUPFAM" id="SSF55073">
    <property type="entry name" value="Nucleotide cyclase"/>
    <property type="match status" value="1"/>
</dbReference>
<dbReference type="Proteomes" id="UP001597380">
    <property type="component" value="Unassembled WGS sequence"/>
</dbReference>
<dbReference type="InterPro" id="IPR000160">
    <property type="entry name" value="GGDEF_dom"/>
</dbReference>
<dbReference type="Gene3D" id="3.30.70.270">
    <property type="match status" value="1"/>
</dbReference>
<dbReference type="PANTHER" id="PTHR45138">
    <property type="entry name" value="REGULATORY COMPONENTS OF SENSORY TRANSDUCTION SYSTEM"/>
    <property type="match status" value="1"/>
</dbReference>
<dbReference type="EC" id="2.7.7.65" evidence="1"/>
<dbReference type="GO" id="GO:0052621">
    <property type="term" value="F:diguanylate cyclase activity"/>
    <property type="evidence" value="ECO:0007669"/>
    <property type="project" value="UniProtKB-EC"/>
</dbReference>
<comment type="caution">
    <text evidence="5">The sequence shown here is derived from an EMBL/GenBank/DDBJ whole genome shotgun (WGS) entry which is preliminary data.</text>
</comment>
<proteinExistence type="predicted"/>